<dbReference type="CDD" id="cd02968">
    <property type="entry name" value="SCO"/>
    <property type="match status" value="1"/>
</dbReference>
<evidence type="ECO:0000313" key="8">
    <source>
        <dbReference type="Proteomes" id="UP000011689"/>
    </source>
</evidence>
<feature type="region of interest" description="Disordered" evidence="5">
    <location>
        <begin position="30"/>
        <end position="57"/>
    </location>
</feature>
<dbReference type="GeneID" id="72714120"/>
<dbReference type="InterPro" id="IPR013766">
    <property type="entry name" value="Thioredoxin_domain"/>
</dbReference>
<dbReference type="OrthoDB" id="27579at2157"/>
<feature type="disulfide bond" description="Redox-active" evidence="4">
    <location>
        <begin position="100"/>
        <end position="105"/>
    </location>
</feature>
<keyword evidence="4" id="KW-1015">Disulfide bond</keyword>
<dbReference type="InterPro" id="IPR036249">
    <property type="entry name" value="Thioredoxin-like_sf"/>
</dbReference>
<dbReference type="RefSeq" id="WP_008583514.1">
    <property type="nucleotide sequence ID" value="NZ_AOJO01000033.1"/>
</dbReference>
<dbReference type="PROSITE" id="PS51352">
    <property type="entry name" value="THIOREDOXIN_2"/>
    <property type="match status" value="1"/>
</dbReference>
<accession>M0FD04</accession>
<dbReference type="PATRIC" id="fig|1227481.4.peg.1456"/>
<keyword evidence="3" id="KW-0479">Metal-binding</keyword>
<comment type="caution">
    <text evidence="7">The sequence shown here is derived from an EMBL/GenBank/DDBJ whole genome shotgun (WGS) entry which is preliminary data.</text>
</comment>
<dbReference type="SUPFAM" id="SSF52833">
    <property type="entry name" value="Thioredoxin-like"/>
    <property type="match status" value="1"/>
</dbReference>
<keyword evidence="2 3" id="KW-0186">Copper</keyword>
<evidence type="ECO:0000256" key="1">
    <source>
        <dbReference type="ARBA" id="ARBA00010996"/>
    </source>
</evidence>
<dbReference type="EMBL" id="AOJO01000033">
    <property type="protein sequence ID" value="ELZ57218.1"/>
    <property type="molecule type" value="Genomic_DNA"/>
</dbReference>
<feature type="binding site" evidence="3">
    <location>
        <position position="105"/>
    </location>
    <ligand>
        <name>Cu cation</name>
        <dbReference type="ChEBI" id="CHEBI:23378"/>
    </ligand>
</feature>
<dbReference type="STRING" id="1227481.C467_07335"/>
<organism evidence="7 8">
    <name type="scientific">Halorubrum hochstenium ATCC 700873</name>
    <dbReference type="NCBI Taxonomy" id="1227481"/>
    <lineage>
        <taxon>Archaea</taxon>
        <taxon>Methanobacteriati</taxon>
        <taxon>Methanobacteriota</taxon>
        <taxon>Stenosarchaea group</taxon>
        <taxon>Halobacteria</taxon>
        <taxon>Halobacteriales</taxon>
        <taxon>Haloferacaceae</taxon>
        <taxon>Halorubrum</taxon>
    </lineage>
</organism>
<dbReference type="PROSITE" id="PS51257">
    <property type="entry name" value="PROKAR_LIPOPROTEIN"/>
    <property type="match status" value="1"/>
</dbReference>
<gene>
    <name evidence="7" type="ORF">C467_07335</name>
</gene>
<name>M0FD04_9EURY</name>
<proteinExistence type="inferred from homology"/>
<reference evidence="7 8" key="1">
    <citation type="journal article" date="2014" name="PLoS Genet.">
        <title>Phylogenetically driven sequencing of extremely halophilic archaea reveals strategies for static and dynamic osmo-response.</title>
        <authorList>
            <person name="Becker E.A."/>
            <person name="Seitzer P.M."/>
            <person name="Tritt A."/>
            <person name="Larsen D."/>
            <person name="Krusor M."/>
            <person name="Yao A.I."/>
            <person name="Wu D."/>
            <person name="Madern D."/>
            <person name="Eisen J.A."/>
            <person name="Darling A.E."/>
            <person name="Facciotti M.T."/>
        </authorList>
    </citation>
    <scope>NUCLEOTIDE SEQUENCE [LARGE SCALE GENOMIC DNA]</scope>
    <source>
        <strain evidence="7 8">ATCC 700873</strain>
    </source>
</reference>
<feature type="domain" description="Thioredoxin" evidence="6">
    <location>
        <begin position="60"/>
        <end position="239"/>
    </location>
</feature>
<protein>
    <submittedName>
        <fullName evidence="7">Electron transporter SCO1/SenC</fullName>
    </submittedName>
</protein>
<feature type="binding site" evidence="3">
    <location>
        <position position="201"/>
    </location>
    <ligand>
        <name>Cu cation</name>
        <dbReference type="ChEBI" id="CHEBI:23378"/>
    </ligand>
</feature>
<dbReference type="Pfam" id="PF02630">
    <property type="entry name" value="SCO1-SenC"/>
    <property type="match status" value="1"/>
</dbReference>
<evidence type="ECO:0000256" key="4">
    <source>
        <dbReference type="PIRSR" id="PIRSR603782-2"/>
    </source>
</evidence>
<evidence type="ECO:0000256" key="3">
    <source>
        <dbReference type="PIRSR" id="PIRSR603782-1"/>
    </source>
</evidence>
<dbReference type="InterPro" id="IPR003782">
    <property type="entry name" value="SCO1/SenC"/>
</dbReference>
<evidence type="ECO:0000256" key="2">
    <source>
        <dbReference type="ARBA" id="ARBA00023008"/>
    </source>
</evidence>
<feature type="binding site" evidence="3">
    <location>
        <position position="100"/>
    </location>
    <ligand>
        <name>Cu cation</name>
        <dbReference type="ChEBI" id="CHEBI:23378"/>
    </ligand>
</feature>
<comment type="similarity">
    <text evidence="1">Belongs to the SCO1/2 family.</text>
</comment>
<dbReference type="GO" id="GO:0046872">
    <property type="term" value="F:metal ion binding"/>
    <property type="evidence" value="ECO:0007669"/>
    <property type="project" value="UniProtKB-KW"/>
</dbReference>
<keyword evidence="8" id="KW-1185">Reference proteome</keyword>
<evidence type="ECO:0000259" key="6">
    <source>
        <dbReference type="PROSITE" id="PS51352"/>
    </source>
</evidence>
<sequence length="239" mass="26203">MDRRHFLRSLAGTGVVAGTTATAGCAGVLGDGDADGSDDPHAEETILGPPEQTRGDPVHPIRGDEMPEFSVPDPITGEEISTAGFEGERAYLWTSFYTSCPDGVCPALILRLRRVQEVAAEEGFGDEAALLPLTFDPERDTAEVLREYASQRGVDLDAGNWHFLRPESYEAGVELMDENFGLKIEKTDAEGYENLEYAFPHYGLILLVNKRGIVERAYPRGPATDVERIVDDFRRVVTA</sequence>
<evidence type="ECO:0000313" key="7">
    <source>
        <dbReference type="EMBL" id="ELZ57218.1"/>
    </source>
</evidence>
<dbReference type="Proteomes" id="UP000011689">
    <property type="component" value="Unassembled WGS sequence"/>
</dbReference>
<dbReference type="Gene3D" id="3.40.30.10">
    <property type="entry name" value="Glutaredoxin"/>
    <property type="match status" value="1"/>
</dbReference>
<dbReference type="AlphaFoldDB" id="M0FD04"/>
<evidence type="ECO:0000256" key="5">
    <source>
        <dbReference type="SAM" id="MobiDB-lite"/>
    </source>
</evidence>